<dbReference type="PANTHER" id="PTHR34660">
    <property type="entry name" value="MYB-LIKE PROTEIN X"/>
    <property type="match status" value="1"/>
</dbReference>
<proteinExistence type="predicted"/>
<dbReference type="Proteomes" id="UP001604336">
    <property type="component" value="Unassembled WGS sequence"/>
</dbReference>
<feature type="compositionally biased region" description="Basic and acidic residues" evidence="1">
    <location>
        <begin position="12"/>
        <end position="29"/>
    </location>
</feature>
<feature type="compositionally biased region" description="Basic and acidic residues" evidence="1">
    <location>
        <begin position="304"/>
        <end position="316"/>
    </location>
</feature>
<feature type="compositionally biased region" description="Basic and acidic residues" evidence="1">
    <location>
        <begin position="234"/>
        <end position="291"/>
    </location>
</feature>
<feature type="compositionally biased region" description="Basic and acidic residues" evidence="1">
    <location>
        <begin position="102"/>
        <end position="111"/>
    </location>
</feature>
<feature type="compositionally biased region" description="Basic and acidic residues" evidence="1">
    <location>
        <begin position="39"/>
        <end position="59"/>
    </location>
</feature>
<dbReference type="EMBL" id="JBFOLK010000012">
    <property type="protein sequence ID" value="KAL2469422.1"/>
    <property type="molecule type" value="Genomic_DNA"/>
</dbReference>
<dbReference type="PANTHER" id="PTHR34660:SF3">
    <property type="entry name" value="RRM DOMAIN-CONTAINING PROTEIN"/>
    <property type="match status" value="1"/>
</dbReference>
<gene>
    <name evidence="2" type="ORF">Adt_37558</name>
</gene>
<keyword evidence="3" id="KW-1185">Reference proteome</keyword>
<protein>
    <submittedName>
        <fullName evidence="2">Uncharacterized protein</fullName>
    </submittedName>
</protein>
<evidence type="ECO:0000313" key="2">
    <source>
        <dbReference type="EMBL" id="KAL2469422.1"/>
    </source>
</evidence>
<organism evidence="2 3">
    <name type="scientific">Abeliophyllum distichum</name>
    <dbReference type="NCBI Taxonomy" id="126358"/>
    <lineage>
        <taxon>Eukaryota</taxon>
        <taxon>Viridiplantae</taxon>
        <taxon>Streptophyta</taxon>
        <taxon>Embryophyta</taxon>
        <taxon>Tracheophyta</taxon>
        <taxon>Spermatophyta</taxon>
        <taxon>Magnoliopsida</taxon>
        <taxon>eudicotyledons</taxon>
        <taxon>Gunneridae</taxon>
        <taxon>Pentapetalae</taxon>
        <taxon>asterids</taxon>
        <taxon>lamiids</taxon>
        <taxon>Lamiales</taxon>
        <taxon>Oleaceae</taxon>
        <taxon>Forsythieae</taxon>
        <taxon>Abeliophyllum</taxon>
    </lineage>
</organism>
<feature type="region of interest" description="Disordered" evidence="1">
    <location>
        <begin position="233"/>
        <end position="318"/>
    </location>
</feature>
<evidence type="ECO:0000256" key="1">
    <source>
        <dbReference type="SAM" id="MobiDB-lite"/>
    </source>
</evidence>
<feature type="region of interest" description="Disordered" evidence="1">
    <location>
        <begin position="190"/>
        <end position="215"/>
    </location>
</feature>
<feature type="compositionally biased region" description="Basic residues" evidence="1">
    <location>
        <begin position="60"/>
        <end position="69"/>
    </location>
</feature>
<feature type="compositionally biased region" description="Pro residues" evidence="1">
    <location>
        <begin position="1"/>
        <end position="11"/>
    </location>
</feature>
<feature type="compositionally biased region" description="Basic and acidic residues" evidence="1">
    <location>
        <begin position="70"/>
        <end position="83"/>
    </location>
</feature>
<reference evidence="3" key="1">
    <citation type="submission" date="2024-07" db="EMBL/GenBank/DDBJ databases">
        <title>Two chromosome-level genome assemblies of Korean endemic species Abeliophyllum distichum and Forsythia ovata (Oleaceae).</title>
        <authorList>
            <person name="Jang H."/>
        </authorList>
    </citation>
    <scope>NUCLEOTIDE SEQUENCE [LARGE SCALE GENOMIC DNA]</scope>
</reference>
<sequence length="584" mass="66650">MSRCFPFPPPGYERKQRPEDLEILKEEKRKEKKHKKEKKDKERKEGKEKREKDRSDDKHRVKKDRKGKHKDKEKDRGKEKEKSSISVEATVSGKLEVNNGEKLPKGGHNKDWSIFGNEAKRLTQFQGQNGGRSIQNILHTQGIEESKFVLELDRRIRDDEKASGSQLLERVSGTEKRDQDATVCIAVRDSSGVLAEDKGKNKDKRVDNRKMGVQGFSNEFGNTMVQNLAGMAKSKVEGTPRPAEEQNDRRIPSKEKSKAKGDNNRDDKQKDRDRDKKSHKTDKEKEREKKKEKTKGKSVTKESSMQDRSKDVDRNEVGSVSSYKNMRLLEGINGTIVSEGNLRKRKNLDSDGILHSKFSHSAEDSDSDVRHNKLQRLTPHQLTENGRKLEARRIHCISTLDKVGVPNNLPLENKDTKVNGIIEAQKLPSTKLKPSAVNMFGNQIVEASKKSPHPDSNNGVLDESMMEDQIAEASNRPPHPDTKYLSEVLAVPKMEWPDVDDQEWLFTRKEPPSNSKDSSAAVNEELHCYLMHKAFPKIKPLLIMLQYLALQMNLVYWLGFSYYNTLGSWCNGSRVAFWSGSEIV</sequence>
<accession>A0ABD1PZR3</accession>
<feature type="region of interest" description="Disordered" evidence="1">
    <location>
        <begin position="1"/>
        <end position="112"/>
    </location>
</feature>
<dbReference type="AlphaFoldDB" id="A0ABD1PZR3"/>
<evidence type="ECO:0000313" key="3">
    <source>
        <dbReference type="Proteomes" id="UP001604336"/>
    </source>
</evidence>
<comment type="caution">
    <text evidence="2">The sequence shown here is derived from an EMBL/GenBank/DDBJ whole genome shotgun (WGS) entry which is preliminary data.</text>
</comment>
<name>A0ABD1PZR3_9LAMI</name>
<feature type="compositionally biased region" description="Basic and acidic residues" evidence="1">
    <location>
        <begin position="195"/>
        <end position="210"/>
    </location>
</feature>